<dbReference type="Gene3D" id="1.10.10.10">
    <property type="entry name" value="Winged helix-like DNA-binding domain superfamily/Winged helix DNA-binding domain"/>
    <property type="match status" value="1"/>
</dbReference>
<keyword evidence="5" id="KW-1185">Reference proteome</keyword>
<protein>
    <recommendedName>
        <fullName evidence="3">HTH luxR-type domain-containing protein</fullName>
    </recommendedName>
</protein>
<name>A0A7W7GAW1_9ACTN</name>
<dbReference type="InterPro" id="IPR016032">
    <property type="entry name" value="Sig_transdc_resp-reg_C-effctor"/>
</dbReference>
<gene>
    <name evidence="4" type="ORF">BJ982_003719</name>
</gene>
<dbReference type="GO" id="GO:0003677">
    <property type="term" value="F:DNA binding"/>
    <property type="evidence" value="ECO:0007669"/>
    <property type="project" value="InterPro"/>
</dbReference>
<dbReference type="SUPFAM" id="SSF46894">
    <property type="entry name" value="C-terminal effector domain of the bipartite response regulators"/>
    <property type="match status" value="1"/>
</dbReference>
<keyword evidence="2" id="KW-1133">Transmembrane helix</keyword>
<dbReference type="EMBL" id="JACHND010000001">
    <property type="protein sequence ID" value="MBB4702175.1"/>
    <property type="molecule type" value="Genomic_DNA"/>
</dbReference>
<sequence>MWRFGLRARTAASYVLVTAAAVLIVEAVLVGFVISSAGDSTLLAKLQNLAGEDAKIMSASATKIVMSGAESTARGLLKAAMTASFGLTGLDRSHKEVPVPPKTAAGEGKVAVEAPRKAGQDLVETLLDPAGRVIDSTAPKSFPPGLLVLTDPPPQAEGQGGWGKTPAGTAAWWTSPILAPKTAGTAPAGGPLAPAKASKGEKLQIIGYIYVQAPADAYARVPFMDAATPLLAPGALILALVVPVGRRPAGRAVLPAEDHGGGPGGGGGARRGPGRQRPGAGRRRPARPAGAARRAPRPVGRADPARARGAHRAGQGPLQRGDRPLAVPGARSLSLGKETVKTHVSSILAKLGVADRTQAAIVGLQHGLVPLDEALDGDARE</sequence>
<dbReference type="InterPro" id="IPR000792">
    <property type="entry name" value="Tscrpt_reg_LuxR_C"/>
</dbReference>
<evidence type="ECO:0000313" key="5">
    <source>
        <dbReference type="Proteomes" id="UP000542210"/>
    </source>
</evidence>
<dbReference type="InterPro" id="IPR036388">
    <property type="entry name" value="WH-like_DNA-bd_sf"/>
</dbReference>
<accession>A0A7W7GAW1</accession>
<keyword evidence="2" id="KW-0812">Transmembrane</keyword>
<dbReference type="GO" id="GO:0006355">
    <property type="term" value="P:regulation of DNA-templated transcription"/>
    <property type="evidence" value="ECO:0007669"/>
    <property type="project" value="InterPro"/>
</dbReference>
<evidence type="ECO:0000256" key="2">
    <source>
        <dbReference type="SAM" id="Phobius"/>
    </source>
</evidence>
<evidence type="ECO:0000259" key="3">
    <source>
        <dbReference type="Pfam" id="PF00196"/>
    </source>
</evidence>
<keyword evidence="2" id="KW-0472">Membrane</keyword>
<organism evidence="4 5">
    <name type="scientific">Sphaerisporangium siamense</name>
    <dbReference type="NCBI Taxonomy" id="795645"/>
    <lineage>
        <taxon>Bacteria</taxon>
        <taxon>Bacillati</taxon>
        <taxon>Actinomycetota</taxon>
        <taxon>Actinomycetes</taxon>
        <taxon>Streptosporangiales</taxon>
        <taxon>Streptosporangiaceae</taxon>
        <taxon>Sphaerisporangium</taxon>
    </lineage>
</organism>
<dbReference type="AlphaFoldDB" id="A0A7W7GAW1"/>
<evidence type="ECO:0000313" key="4">
    <source>
        <dbReference type="EMBL" id="MBB4702175.1"/>
    </source>
</evidence>
<feature type="compositionally biased region" description="Low complexity" evidence="1">
    <location>
        <begin position="287"/>
        <end position="302"/>
    </location>
</feature>
<feature type="compositionally biased region" description="Gly residues" evidence="1">
    <location>
        <begin position="261"/>
        <end position="271"/>
    </location>
</feature>
<comment type="caution">
    <text evidence="4">The sequence shown here is derived from an EMBL/GenBank/DDBJ whole genome shotgun (WGS) entry which is preliminary data.</text>
</comment>
<proteinExistence type="predicted"/>
<feature type="region of interest" description="Disordered" evidence="1">
    <location>
        <begin position="252"/>
        <end position="329"/>
    </location>
</feature>
<evidence type="ECO:0000256" key="1">
    <source>
        <dbReference type="SAM" id="MobiDB-lite"/>
    </source>
</evidence>
<feature type="transmembrane region" description="Helical" evidence="2">
    <location>
        <begin position="12"/>
        <end position="34"/>
    </location>
</feature>
<feature type="domain" description="HTH luxR-type" evidence="3">
    <location>
        <begin position="330"/>
        <end position="361"/>
    </location>
</feature>
<dbReference type="Pfam" id="PF00196">
    <property type="entry name" value="GerE"/>
    <property type="match status" value="1"/>
</dbReference>
<reference evidence="4 5" key="1">
    <citation type="submission" date="2020-08" db="EMBL/GenBank/DDBJ databases">
        <title>Sequencing the genomes of 1000 actinobacteria strains.</title>
        <authorList>
            <person name="Klenk H.-P."/>
        </authorList>
    </citation>
    <scope>NUCLEOTIDE SEQUENCE [LARGE SCALE GENOMIC DNA]</scope>
    <source>
        <strain evidence="4 5">DSM 45784</strain>
    </source>
</reference>
<dbReference type="Proteomes" id="UP000542210">
    <property type="component" value="Unassembled WGS sequence"/>
</dbReference>